<dbReference type="AlphaFoldDB" id="M2QDY5"/>
<dbReference type="EMBL" id="KB446514">
    <property type="protein sequence ID" value="EMD30245.1"/>
    <property type="molecule type" value="Genomic_DNA"/>
</dbReference>
<gene>
    <name evidence="1" type="ORF">CERSUDRAFT_101741</name>
</gene>
<accession>M2QDY5</accession>
<reference evidence="1 2" key="1">
    <citation type="journal article" date="2012" name="Proc. Natl. Acad. Sci. U.S.A.">
        <title>Comparative genomics of Ceriporiopsis subvermispora and Phanerochaete chrysosporium provide insight into selective ligninolysis.</title>
        <authorList>
            <person name="Fernandez-Fueyo E."/>
            <person name="Ruiz-Duenas F.J."/>
            <person name="Ferreira P."/>
            <person name="Floudas D."/>
            <person name="Hibbett D.S."/>
            <person name="Canessa P."/>
            <person name="Larrondo L.F."/>
            <person name="James T.Y."/>
            <person name="Seelenfreund D."/>
            <person name="Lobos S."/>
            <person name="Polanco R."/>
            <person name="Tello M."/>
            <person name="Honda Y."/>
            <person name="Watanabe T."/>
            <person name="Watanabe T."/>
            <person name="Ryu J.S."/>
            <person name="Kubicek C.P."/>
            <person name="Schmoll M."/>
            <person name="Gaskell J."/>
            <person name="Hammel K.E."/>
            <person name="St John F.J."/>
            <person name="Vanden Wymelenberg A."/>
            <person name="Sabat G."/>
            <person name="Splinter BonDurant S."/>
            <person name="Syed K."/>
            <person name="Yadav J.S."/>
            <person name="Doddapaneni H."/>
            <person name="Subramanian V."/>
            <person name="Lavin J.L."/>
            <person name="Oguiza J.A."/>
            <person name="Perez G."/>
            <person name="Pisabarro A.G."/>
            <person name="Ramirez L."/>
            <person name="Santoyo F."/>
            <person name="Master E."/>
            <person name="Coutinho P.M."/>
            <person name="Henrissat B."/>
            <person name="Lombard V."/>
            <person name="Magnuson J.K."/>
            <person name="Kuees U."/>
            <person name="Hori C."/>
            <person name="Igarashi K."/>
            <person name="Samejima M."/>
            <person name="Held B.W."/>
            <person name="Barry K.W."/>
            <person name="LaButti K.M."/>
            <person name="Lapidus A."/>
            <person name="Lindquist E.A."/>
            <person name="Lucas S.M."/>
            <person name="Riley R."/>
            <person name="Salamov A.A."/>
            <person name="Hoffmeister D."/>
            <person name="Schwenk D."/>
            <person name="Hadar Y."/>
            <person name="Yarden O."/>
            <person name="de Vries R.P."/>
            <person name="Wiebenga A."/>
            <person name="Stenlid J."/>
            <person name="Eastwood D."/>
            <person name="Grigoriev I.V."/>
            <person name="Berka R.M."/>
            <person name="Blanchette R.A."/>
            <person name="Kersten P."/>
            <person name="Martinez A.T."/>
            <person name="Vicuna R."/>
            <person name="Cullen D."/>
        </authorList>
    </citation>
    <scope>NUCLEOTIDE SEQUENCE [LARGE SCALE GENOMIC DNA]</scope>
    <source>
        <strain evidence="1 2">B</strain>
    </source>
</reference>
<evidence type="ECO:0000313" key="1">
    <source>
        <dbReference type="EMBL" id="EMD30245.1"/>
    </source>
</evidence>
<sequence>MEGDLPMLSTGAMAPTYVCVATGHFPDAWYQGAARSAQAVGIQILNAAMSHLTVA</sequence>
<proteinExistence type="predicted"/>
<dbReference type="Proteomes" id="UP000016930">
    <property type="component" value="Unassembled WGS sequence"/>
</dbReference>
<protein>
    <submittedName>
        <fullName evidence="1">Uncharacterized protein</fullName>
    </submittedName>
</protein>
<name>M2QDY5_CERS8</name>
<organism evidence="1 2">
    <name type="scientific">Ceriporiopsis subvermispora (strain B)</name>
    <name type="common">White-rot fungus</name>
    <name type="synonym">Gelatoporia subvermispora</name>
    <dbReference type="NCBI Taxonomy" id="914234"/>
    <lineage>
        <taxon>Eukaryota</taxon>
        <taxon>Fungi</taxon>
        <taxon>Dikarya</taxon>
        <taxon>Basidiomycota</taxon>
        <taxon>Agaricomycotina</taxon>
        <taxon>Agaricomycetes</taxon>
        <taxon>Polyporales</taxon>
        <taxon>Gelatoporiaceae</taxon>
        <taxon>Gelatoporia</taxon>
    </lineage>
</organism>
<dbReference type="HOGENOM" id="CLU_3032186_0_0_1"/>
<evidence type="ECO:0000313" key="2">
    <source>
        <dbReference type="Proteomes" id="UP000016930"/>
    </source>
</evidence>
<keyword evidence="2" id="KW-1185">Reference proteome</keyword>